<organism evidence="1">
    <name type="scientific">Spongospora subterranea</name>
    <dbReference type="NCBI Taxonomy" id="70186"/>
    <lineage>
        <taxon>Eukaryota</taxon>
        <taxon>Sar</taxon>
        <taxon>Rhizaria</taxon>
        <taxon>Endomyxa</taxon>
        <taxon>Phytomyxea</taxon>
        <taxon>Plasmodiophorida</taxon>
        <taxon>Plasmodiophoridae</taxon>
        <taxon>Spongospora</taxon>
    </lineage>
</organism>
<dbReference type="EMBL" id="HACM01011210">
    <property type="protein sequence ID" value="CRZ11652.1"/>
    <property type="molecule type" value="Transcribed_RNA"/>
</dbReference>
<feature type="non-terminal residue" evidence="1">
    <location>
        <position position="1"/>
    </location>
</feature>
<evidence type="ECO:0000313" key="1">
    <source>
        <dbReference type="EMBL" id="CRZ11652.1"/>
    </source>
</evidence>
<proteinExistence type="predicted"/>
<protein>
    <submittedName>
        <fullName evidence="1">Uncharacterized protein</fullName>
    </submittedName>
</protein>
<reference evidence="1" key="1">
    <citation type="submission" date="2015-04" db="EMBL/GenBank/DDBJ databases">
        <title>The genome sequence of the plant pathogenic Rhizarian Plasmodiophora brassicae reveals insights in its biotrophic life cycle and the origin of chitin synthesis.</title>
        <authorList>
            <person name="Schwelm A."/>
            <person name="Fogelqvist J."/>
            <person name="Knaust A."/>
            <person name="Julke S."/>
            <person name="Lilja T."/>
            <person name="Dhandapani V."/>
            <person name="Bonilla-Rosso G."/>
            <person name="Karlsson M."/>
            <person name="Shevchenko A."/>
            <person name="Choi S.R."/>
            <person name="Kim H.G."/>
            <person name="Park J.Y."/>
            <person name="Lim Y.P."/>
            <person name="Ludwig-Muller J."/>
            <person name="Dixelius C."/>
        </authorList>
    </citation>
    <scope>NUCLEOTIDE SEQUENCE</scope>
    <source>
        <tissue evidence="1">Potato root galls</tissue>
    </source>
</reference>
<name>A0A0H5RDH9_9EUKA</name>
<sequence length="106" mass="12252">VLELCSQLFFFQPESVWDSVIVFLWTSYWSMDYCWSDWKSERRRPTISSVSVMSFLWVTRHAVGTFDIVSYFNGIRMRTATGPADDVILFPDSKTDANQTQSGTFG</sequence>
<dbReference type="AlphaFoldDB" id="A0A0H5RDH9"/>
<accession>A0A0H5RDH9</accession>